<dbReference type="Proteomes" id="UP000298173">
    <property type="component" value="Unassembled WGS sequence"/>
</dbReference>
<comment type="caution">
    <text evidence="1">The sequence shown here is derived from an EMBL/GenBank/DDBJ whole genome shotgun (WGS) entry which is preliminary data.</text>
</comment>
<keyword evidence="2" id="KW-1185">Reference proteome</keyword>
<dbReference type="EMBL" id="SOEY01000008">
    <property type="protein sequence ID" value="TFB75276.1"/>
    <property type="molecule type" value="Genomic_DNA"/>
</dbReference>
<organism evidence="1 2">
    <name type="scientific">Cryobacterium glaciale</name>
    <dbReference type="NCBI Taxonomy" id="1259145"/>
    <lineage>
        <taxon>Bacteria</taxon>
        <taxon>Bacillati</taxon>
        <taxon>Actinomycetota</taxon>
        <taxon>Actinomycetes</taxon>
        <taxon>Micrococcales</taxon>
        <taxon>Microbacteriaceae</taxon>
        <taxon>Cryobacterium</taxon>
    </lineage>
</organism>
<dbReference type="AlphaFoldDB" id="A0A4R8V2K6"/>
<evidence type="ECO:0008006" key="3">
    <source>
        <dbReference type="Google" id="ProtNLM"/>
    </source>
</evidence>
<accession>A0A4R8V2K6</accession>
<reference evidence="1 2" key="1">
    <citation type="submission" date="2019-03" db="EMBL/GenBank/DDBJ databases">
        <title>Genomics of glacier-inhabiting Cryobacterium strains.</title>
        <authorList>
            <person name="Liu Q."/>
            <person name="Xin Y.-H."/>
        </authorList>
    </citation>
    <scope>NUCLEOTIDE SEQUENCE [LARGE SCALE GENOMIC DNA]</scope>
    <source>
        <strain evidence="1 2">HLT2-23</strain>
    </source>
</reference>
<dbReference type="OrthoDB" id="5123650at2"/>
<gene>
    <name evidence="1" type="ORF">E3O06_05470</name>
</gene>
<sequence>MEDLDWLGSPGHTEHLAALRSQRRRLLGLTEDIREVQRRLAGLDPSEFWRGGAQRAYRDRIQEIVHELRRVLVYLTEAQEQIERTIRQLEAEQ</sequence>
<evidence type="ECO:0000313" key="1">
    <source>
        <dbReference type="EMBL" id="TFB75276.1"/>
    </source>
</evidence>
<evidence type="ECO:0000313" key="2">
    <source>
        <dbReference type="Proteomes" id="UP000298173"/>
    </source>
</evidence>
<dbReference type="SUPFAM" id="SSF140453">
    <property type="entry name" value="EsxAB dimer-like"/>
    <property type="match status" value="1"/>
</dbReference>
<proteinExistence type="predicted"/>
<name>A0A4R8V2K6_9MICO</name>
<protein>
    <recommendedName>
        <fullName evidence="3">WXG100 family type VII secretion target</fullName>
    </recommendedName>
</protein>
<dbReference type="InterPro" id="IPR036689">
    <property type="entry name" value="ESAT-6-like_sf"/>
</dbReference>
<dbReference type="RefSeq" id="WP_134501969.1">
    <property type="nucleotide sequence ID" value="NZ_SOEY01000008.1"/>
</dbReference>